<dbReference type="NCBIfam" id="TIGR04211">
    <property type="entry name" value="SH3_and_anchor"/>
    <property type="match status" value="1"/>
</dbReference>
<dbReference type="GO" id="GO:0016020">
    <property type="term" value="C:membrane"/>
    <property type="evidence" value="ECO:0007669"/>
    <property type="project" value="UniProtKB-SubCell"/>
</dbReference>
<evidence type="ECO:0000256" key="2">
    <source>
        <dbReference type="ARBA" id="ARBA00022692"/>
    </source>
</evidence>
<dbReference type="AlphaFoldDB" id="A0A1T2KU02"/>
<dbReference type="Pfam" id="PF08239">
    <property type="entry name" value="SH3_3"/>
    <property type="match status" value="1"/>
</dbReference>
<keyword evidence="11" id="KW-1185">Reference proteome</keyword>
<evidence type="ECO:0000256" key="7">
    <source>
        <dbReference type="SAM" id="Phobius"/>
    </source>
</evidence>
<dbReference type="InterPro" id="IPR016476">
    <property type="entry name" value="SH3_dom_pro"/>
</dbReference>
<comment type="subcellular location">
    <subcellularLocation>
        <location evidence="1">Membrane</location>
        <topology evidence="1">Single-pass membrane protein</topology>
    </subcellularLocation>
</comment>
<evidence type="ECO:0000256" key="6">
    <source>
        <dbReference type="SAM" id="Coils"/>
    </source>
</evidence>
<keyword evidence="5 7" id="KW-0472">Membrane</keyword>
<feature type="chain" id="PRO_5012210810" description="SH3b domain-containing protein" evidence="8">
    <location>
        <begin position="20"/>
        <end position="222"/>
    </location>
</feature>
<gene>
    <name evidence="10" type="ORF">BOW51_07665</name>
</gene>
<evidence type="ECO:0000256" key="4">
    <source>
        <dbReference type="ARBA" id="ARBA00022989"/>
    </source>
</evidence>
<keyword evidence="6" id="KW-0175">Coiled coil</keyword>
<dbReference type="PIRSF" id="PIRSF006158">
    <property type="entry name" value="UCP006158_SH3"/>
    <property type="match status" value="1"/>
</dbReference>
<accession>A0A1T2KU02</accession>
<feature type="domain" description="SH3b" evidence="9">
    <location>
        <begin position="32"/>
        <end position="78"/>
    </location>
</feature>
<evidence type="ECO:0000256" key="8">
    <source>
        <dbReference type="SAM" id="SignalP"/>
    </source>
</evidence>
<feature type="coiled-coil region" evidence="6">
    <location>
        <begin position="84"/>
        <end position="187"/>
    </location>
</feature>
<keyword evidence="2 7" id="KW-0812">Transmembrane</keyword>
<keyword evidence="3 8" id="KW-0732">Signal</keyword>
<dbReference type="InterPro" id="IPR003646">
    <property type="entry name" value="SH3-like_bac-type"/>
</dbReference>
<keyword evidence="4 7" id="KW-1133">Transmembrane helix</keyword>
<proteinExistence type="predicted"/>
<evidence type="ECO:0000313" key="11">
    <source>
        <dbReference type="Proteomes" id="UP000190896"/>
    </source>
</evidence>
<evidence type="ECO:0000256" key="5">
    <source>
        <dbReference type="ARBA" id="ARBA00023136"/>
    </source>
</evidence>
<dbReference type="EMBL" id="MPRJ01000044">
    <property type="protein sequence ID" value="OOZ36325.1"/>
    <property type="molecule type" value="Genomic_DNA"/>
</dbReference>
<name>A0A1T2KU02_9GAMM</name>
<dbReference type="Proteomes" id="UP000190896">
    <property type="component" value="Unassembled WGS sequence"/>
</dbReference>
<dbReference type="Gene3D" id="2.30.30.40">
    <property type="entry name" value="SH3 Domains"/>
    <property type="match status" value="1"/>
</dbReference>
<feature type="transmembrane region" description="Helical" evidence="7">
    <location>
        <begin position="188"/>
        <end position="207"/>
    </location>
</feature>
<protein>
    <recommendedName>
        <fullName evidence="9">SH3b domain-containing protein</fullName>
    </recommendedName>
</protein>
<feature type="signal peptide" evidence="8">
    <location>
        <begin position="1"/>
        <end position="19"/>
    </location>
</feature>
<comment type="caution">
    <text evidence="10">The sequence shown here is derived from an EMBL/GenBank/DDBJ whole genome shotgun (WGS) entry which is preliminary data.</text>
</comment>
<dbReference type="RefSeq" id="WP_135607045.1">
    <property type="nucleotide sequence ID" value="NZ_MPRJ01000044.1"/>
</dbReference>
<evidence type="ECO:0000256" key="1">
    <source>
        <dbReference type="ARBA" id="ARBA00004167"/>
    </source>
</evidence>
<organism evidence="10 11">
    <name type="scientific">Solemya velesiana gill symbiont</name>
    <dbReference type="NCBI Taxonomy" id="1918948"/>
    <lineage>
        <taxon>Bacteria</taxon>
        <taxon>Pseudomonadati</taxon>
        <taxon>Pseudomonadota</taxon>
        <taxon>Gammaproteobacteria</taxon>
        <taxon>sulfur-oxidizing symbionts</taxon>
    </lineage>
</organism>
<dbReference type="OrthoDB" id="9790951at2"/>
<sequence>MKRIALMLVLMAGLSTSFAESRYVTDQFKITMRSGESATHKIIRMLPSGYQLELLGSNRDSGYSRVRAKDGTTGFVLTRQLMNIPSARDRLQIAEAKLDELQQEPGRLTSKLTSLQQEHQNLTTEHEKLQQQKQETDLELRNLQRTASNAVRISNERNELRKQVVALTQQTEELKQENRELKNDSAQHWFLIGAGVICGGILLGLILPKLRINRRKSSWGSL</sequence>
<evidence type="ECO:0000259" key="9">
    <source>
        <dbReference type="Pfam" id="PF08239"/>
    </source>
</evidence>
<evidence type="ECO:0000313" key="10">
    <source>
        <dbReference type="EMBL" id="OOZ36325.1"/>
    </source>
</evidence>
<evidence type="ECO:0000256" key="3">
    <source>
        <dbReference type="ARBA" id="ARBA00022729"/>
    </source>
</evidence>
<reference evidence="10 11" key="1">
    <citation type="submission" date="2016-11" db="EMBL/GenBank/DDBJ databases">
        <title>Mixed transmission modes and dynamic genome evolution in an obligate animal-bacterial symbiosis.</title>
        <authorList>
            <person name="Russell S.L."/>
            <person name="Corbett-Detig R.B."/>
            <person name="Cavanaugh C.M."/>
        </authorList>
    </citation>
    <scope>NUCLEOTIDE SEQUENCE [LARGE SCALE GENOMIC DNA]</scope>
    <source>
        <strain evidence="10">Se-Cadez</strain>
    </source>
</reference>